<dbReference type="RefSeq" id="XP_034241551.1">
    <property type="nucleotide sequence ID" value="XM_034385660.1"/>
</dbReference>
<keyword evidence="4 7" id="KW-0812">Transmembrane</keyword>
<dbReference type="InterPro" id="IPR018460">
    <property type="entry name" value="Battenin_disease_Cln3_subgr"/>
</dbReference>
<evidence type="ECO:0000313" key="10">
    <source>
        <dbReference type="RefSeq" id="XP_034241551.1"/>
    </source>
</evidence>
<feature type="region of interest" description="Disordered" evidence="8">
    <location>
        <begin position="1"/>
        <end position="39"/>
    </location>
</feature>
<dbReference type="PRINTS" id="PR01315">
    <property type="entry name" value="BATTENIN"/>
</dbReference>
<dbReference type="Pfam" id="PF02487">
    <property type="entry name" value="CLN3"/>
    <property type="match status" value="1"/>
</dbReference>
<dbReference type="SUPFAM" id="SSF103473">
    <property type="entry name" value="MFS general substrate transporter"/>
    <property type="match status" value="1"/>
</dbReference>
<keyword evidence="5 7" id="KW-1133">Transmembrane helix</keyword>
<feature type="transmembrane region" description="Helical" evidence="7">
    <location>
        <begin position="111"/>
        <end position="130"/>
    </location>
</feature>
<dbReference type="PANTHER" id="PTHR10981:SF0">
    <property type="entry name" value="BATTENIN"/>
    <property type="match status" value="1"/>
</dbReference>
<dbReference type="Gene3D" id="1.20.1250.20">
    <property type="entry name" value="MFS general substrate transporter like domains"/>
    <property type="match status" value="1"/>
</dbReference>
<organism evidence="10">
    <name type="scientific">Thrips palmi</name>
    <name type="common">Melon thrips</name>
    <dbReference type="NCBI Taxonomy" id="161013"/>
    <lineage>
        <taxon>Eukaryota</taxon>
        <taxon>Metazoa</taxon>
        <taxon>Ecdysozoa</taxon>
        <taxon>Arthropoda</taxon>
        <taxon>Hexapoda</taxon>
        <taxon>Insecta</taxon>
        <taxon>Pterygota</taxon>
        <taxon>Neoptera</taxon>
        <taxon>Paraneoptera</taxon>
        <taxon>Thysanoptera</taxon>
        <taxon>Terebrantia</taxon>
        <taxon>Thripoidea</taxon>
        <taxon>Thripidae</taxon>
        <taxon>Thrips</taxon>
    </lineage>
</organism>
<evidence type="ECO:0000256" key="4">
    <source>
        <dbReference type="ARBA" id="ARBA00022692"/>
    </source>
</evidence>
<dbReference type="GO" id="GO:0005765">
    <property type="term" value="C:lysosomal membrane"/>
    <property type="evidence" value="ECO:0007669"/>
    <property type="project" value="UniProtKB-SubCell"/>
</dbReference>
<feature type="compositionally biased region" description="Basic and acidic residues" evidence="8">
    <location>
        <begin position="1"/>
        <end position="19"/>
    </location>
</feature>
<dbReference type="KEGG" id="tpal:117645454"/>
<dbReference type="GeneID" id="117645454"/>
<feature type="transmembrane region" description="Helical" evidence="7">
    <location>
        <begin position="355"/>
        <end position="375"/>
    </location>
</feature>
<evidence type="ECO:0000256" key="5">
    <source>
        <dbReference type="ARBA" id="ARBA00022989"/>
    </source>
</evidence>
<feature type="transmembrane region" description="Helical" evidence="7">
    <location>
        <begin position="418"/>
        <end position="440"/>
    </location>
</feature>
<accession>A0A6P8YWB6</accession>
<dbReference type="GO" id="GO:0051453">
    <property type="term" value="P:regulation of intracellular pH"/>
    <property type="evidence" value="ECO:0007669"/>
    <property type="project" value="TreeGrafter"/>
</dbReference>
<evidence type="ECO:0000256" key="1">
    <source>
        <dbReference type="ARBA" id="ARBA00004127"/>
    </source>
</evidence>
<dbReference type="InterPro" id="IPR003492">
    <property type="entry name" value="Battenin_disease_Cln3"/>
</dbReference>
<keyword evidence="9" id="KW-1185">Reference proteome</keyword>
<dbReference type="InterPro" id="IPR036259">
    <property type="entry name" value="MFS_trans_sf"/>
</dbReference>
<reference evidence="10 11" key="1">
    <citation type="submission" date="2025-04" db="UniProtKB">
        <authorList>
            <consortium name="RefSeq"/>
        </authorList>
    </citation>
    <scope>IDENTIFICATION</scope>
    <source>
        <tissue evidence="10 11">Total insect</tissue>
    </source>
</reference>
<keyword evidence="6 7" id="KW-0472">Membrane</keyword>
<evidence type="ECO:0000256" key="8">
    <source>
        <dbReference type="SAM" id="MobiDB-lite"/>
    </source>
</evidence>
<dbReference type="GO" id="GO:0007040">
    <property type="term" value="P:lysosome organization"/>
    <property type="evidence" value="ECO:0007669"/>
    <property type="project" value="TreeGrafter"/>
</dbReference>
<dbReference type="PIRSF" id="PIRSF015974">
    <property type="entry name" value="CLN3_BTN1"/>
    <property type="match status" value="1"/>
</dbReference>
<feature type="transmembrane region" description="Helical" evidence="7">
    <location>
        <begin position="142"/>
        <end position="159"/>
    </location>
</feature>
<evidence type="ECO:0000313" key="9">
    <source>
        <dbReference type="Proteomes" id="UP000515158"/>
    </source>
</evidence>
<dbReference type="RefSeq" id="XP_034241552.1">
    <property type="nucleotide sequence ID" value="XM_034385661.1"/>
</dbReference>
<evidence type="ECO:0000313" key="11">
    <source>
        <dbReference type="RefSeq" id="XP_034241552.1"/>
    </source>
</evidence>
<proteinExistence type="inferred from homology"/>
<keyword evidence="3" id="KW-0813">Transport</keyword>
<dbReference type="AlphaFoldDB" id="A0A6P8YWB6"/>
<dbReference type="OrthoDB" id="5965864at2759"/>
<dbReference type="PANTHER" id="PTHR10981">
    <property type="entry name" value="BATTENIN"/>
    <property type="match status" value="1"/>
</dbReference>
<feature type="transmembrane region" description="Helical" evidence="7">
    <location>
        <begin position="381"/>
        <end position="406"/>
    </location>
</feature>
<dbReference type="Proteomes" id="UP000515158">
    <property type="component" value="Unplaced"/>
</dbReference>
<dbReference type="GO" id="GO:0012505">
    <property type="term" value="C:endomembrane system"/>
    <property type="evidence" value="ECO:0007669"/>
    <property type="project" value="UniProtKB-SubCell"/>
</dbReference>
<comment type="subcellular location">
    <subcellularLocation>
        <location evidence="1">Endomembrane system</location>
        <topology evidence="1">Multi-pass membrane protein</topology>
    </subcellularLocation>
    <subcellularLocation>
        <location evidence="7">Lysosome membrane</location>
        <topology evidence="7">Multi-pass membrane protein</topology>
    </subcellularLocation>
</comment>
<feature type="transmembrane region" description="Helical" evidence="7">
    <location>
        <begin position="202"/>
        <end position="221"/>
    </location>
</feature>
<evidence type="ECO:0000256" key="7">
    <source>
        <dbReference type="RuleBase" id="RU361113"/>
    </source>
</evidence>
<protein>
    <recommendedName>
        <fullName evidence="7">Battenin</fullName>
    </recommendedName>
</protein>
<gene>
    <name evidence="10 11" type="primary">LOC117645454</name>
</gene>
<keyword evidence="7" id="KW-0458">Lysosome</keyword>
<evidence type="ECO:0000256" key="2">
    <source>
        <dbReference type="ARBA" id="ARBA00007467"/>
    </source>
</evidence>
<name>A0A6P8YWB6_THRPL</name>
<feature type="transmembrane region" description="Helical" evidence="7">
    <location>
        <begin position="227"/>
        <end position="246"/>
    </location>
</feature>
<evidence type="ECO:0000256" key="6">
    <source>
        <dbReference type="ARBA" id="ARBA00023136"/>
    </source>
</evidence>
<evidence type="ECO:0000256" key="3">
    <source>
        <dbReference type="ARBA" id="ARBA00022448"/>
    </source>
</evidence>
<feature type="transmembrane region" description="Helical" evidence="7">
    <location>
        <begin position="69"/>
        <end position="91"/>
    </location>
</feature>
<sequence>MTGDLANKRVDPKGERKTDVYTISGDGDPKRASGAPIPNSASAASTSALVGSASHLSTPSARRRILSAYWILGLCNNYGYVIMLSAATTILDSSFLPDAQKIPGPRECNELSTGAILLADILPSLFIKFISPFFPLWIHTRMSAVIVLNLAGFVLVAMAQQLWVVLTGVVCMSIASGLGEVSLLAYTAFFKDKTVITMWSSGTGGAGVLGAASFLLLKLVLSPRDTLLVMTVVPFIMALTFWVLMVHPRLDSADDEPVASGEKPVIVKVHDDVPVSATRASFVDKLRDVPPLLKYIVPLTLVYFFEYFINQGLYELIHYPTLPGVTHAYEVFQVVYQVGVFISRSSGSYIHIQKIWILSALQGVNVIYFTLEAIYGFSSSAWVVAAMVLLEGLLGGGAYVNTYFYISKEVAPEKREFSMAMSSVGDAIGISASAIAAIAVHNKLCELPLY</sequence>
<feature type="transmembrane region" description="Helical" evidence="7">
    <location>
        <begin position="165"/>
        <end position="190"/>
    </location>
</feature>
<comment type="similarity">
    <text evidence="2 7">Belongs to the battenin family.</text>
</comment>